<accession>A0A3A1YNK2</accession>
<dbReference type="EMBL" id="NRJG01000052">
    <property type="protein sequence ID" value="RIY38808.1"/>
    <property type="molecule type" value="Genomic_DNA"/>
</dbReference>
<dbReference type="Proteomes" id="UP000265916">
    <property type="component" value="Unassembled WGS sequence"/>
</dbReference>
<reference evidence="2 3" key="1">
    <citation type="submission" date="2017-08" db="EMBL/GenBank/DDBJ databases">
        <title>Reclassification of Bisgaard taxon 37 and 44.</title>
        <authorList>
            <person name="Christensen H."/>
        </authorList>
    </citation>
    <scope>NUCLEOTIDE SEQUENCE [LARGE SCALE GENOMIC DNA]</scope>
    <source>
        <strain evidence="2 3">111</strain>
    </source>
</reference>
<feature type="compositionally biased region" description="Polar residues" evidence="1">
    <location>
        <begin position="73"/>
        <end position="83"/>
    </location>
</feature>
<gene>
    <name evidence="2" type="ORF">CKF58_03255</name>
</gene>
<feature type="compositionally biased region" description="Polar residues" evidence="1">
    <location>
        <begin position="1"/>
        <end position="14"/>
    </location>
</feature>
<comment type="caution">
    <text evidence="2">The sequence shown here is derived from an EMBL/GenBank/DDBJ whole genome shotgun (WGS) entry which is preliminary data.</text>
</comment>
<protein>
    <submittedName>
        <fullName evidence="2">Uncharacterized protein</fullName>
    </submittedName>
</protein>
<evidence type="ECO:0000313" key="2">
    <source>
        <dbReference type="EMBL" id="RIY38808.1"/>
    </source>
</evidence>
<sequence>MQETTVAKQETAVDSETKTPVADAQVAKAPEVTTVQEATTQEVKAQTKAVDLTKASKQHITDTTVNTQTTETPKVNLQKATKD</sequence>
<proteinExistence type="predicted"/>
<evidence type="ECO:0000313" key="3">
    <source>
        <dbReference type="Proteomes" id="UP000265916"/>
    </source>
</evidence>
<feature type="region of interest" description="Disordered" evidence="1">
    <location>
        <begin position="53"/>
        <end position="83"/>
    </location>
</feature>
<keyword evidence="3" id="KW-1185">Reference proteome</keyword>
<dbReference type="AlphaFoldDB" id="A0A3A1YNK2"/>
<evidence type="ECO:0000256" key="1">
    <source>
        <dbReference type="SAM" id="MobiDB-lite"/>
    </source>
</evidence>
<name>A0A3A1YNK2_9GAMM</name>
<organism evidence="2 3">
    <name type="scientific">Psittacicella hinzii</name>
    <dbReference type="NCBI Taxonomy" id="2028575"/>
    <lineage>
        <taxon>Bacteria</taxon>
        <taxon>Pseudomonadati</taxon>
        <taxon>Pseudomonadota</taxon>
        <taxon>Gammaproteobacteria</taxon>
        <taxon>Pasteurellales</taxon>
        <taxon>Psittacicellaceae</taxon>
        <taxon>Psittacicella</taxon>
    </lineage>
</organism>
<feature type="compositionally biased region" description="Low complexity" evidence="1">
    <location>
        <begin position="61"/>
        <end position="72"/>
    </location>
</feature>
<feature type="region of interest" description="Disordered" evidence="1">
    <location>
        <begin position="1"/>
        <end position="26"/>
    </location>
</feature>
<dbReference type="RefSeq" id="WP_119530929.1">
    <property type="nucleotide sequence ID" value="NZ_JBHSSP010000045.1"/>
</dbReference>